<dbReference type="AlphaFoldDB" id="A0A7W4IVN9"/>
<name>A0A7W4IVN9_9PROT</name>
<reference evidence="3 4" key="1">
    <citation type="submission" date="2020-04" db="EMBL/GenBank/DDBJ databases">
        <title>Description of novel Gluconacetobacter.</title>
        <authorList>
            <person name="Sombolestani A."/>
        </authorList>
    </citation>
    <scope>NUCLEOTIDE SEQUENCE [LARGE SCALE GENOMIC DNA]</scope>
    <source>
        <strain evidence="3 4">LMG 27801</strain>
    </source>
</reference>
<dbReference type="Gene3D" id="3.40.710.10">
    <property type="entry name" value="DD-peptidase/beta-lactamase superfamily"/>
    <property type="match status" value="1"/>
</dbReference>
<dbReference type="InterPro" id="IPR012338">
    <property type="entry name" value="Beta-lactam/transpept-like"/>
</dbReference>
<keyword evidence="4" id="KW-1185">Reference proteome</keyword>
<dbReference type="Pfam" id="PF00144">
    <property type="entry name" value="Beta-lactamase"/>
    <property type="match status" value="1"/>
</dbReference>
<evidence type="ECO:0000259" key="2">
    <source>
        <dbReference type="Pfam" id="PF00144"/>
    </source>
</evidence>
<dbReference type="InterPro" id="IPR050789">
    <property type="entry name" value="Diverse_Enzym_Activities"/>
</dbReference>
<feature type="chain" id="PRO_5030573537" evidence="1">
    <location>
        <begin position="26"/>
        <end position="433"/>
    </location>
</feature>
<evidence type="ECO:0000313" key="3">
    <source>
        <dbReference type="EMBL" id="MBB2169891.1"/>
    </source>
</evidence>
<organism evidence="3 4">
    <name type="scientific">Gluconacetobacter aggeris</name>
    <dbReference type="NCBI Taxonomy" id="1286186"/>
    <lineage>
        <taxon>Bacteria</taxon>
        <taxon>Pseudomonadati</taxon>
        <taxon>Pseudomonadota</taxon>
        <taxon>Alphaproteobacteria</taxon>
        <taxon>Acetobacterales</taxon>
        <taxon>Acetobacteraceae</taxon>
        <taxon>Gluconacetobacter</taxon>
    </lineage>
</organism>
<evidence type="ECO:0000313" key="4">
    <source>
        <dbReference type="Proteomes" id="UP000559860"/>
    </source>
</evidence>
<dbReference type="SUPFAM" id="SSF56601">
    <property type="entry name" value="beta-lactamase/transpeptidase-like"/>
    <property type="match status" value="1"/>
</dbReference>
<dbReference type="EMBL" id="JABEQD010000014">
    <property type="protein sequence ID" value="MBB2169891.1"/>
    <property type="molecule type" value="Genomic_DNA"/>
</dbReference>
<comment type="caution">
    <text evidence="3">The sequence shown here is derived from an EMBL/GenBank/DDBJ whole genome shotgun (WGS) entry which is preliminary data.</text>
</comment>
<accession>A0A7W4IVN9</accession>
<gene>
    <name evidence="3" type="ORF">HLH36_16325</name>
</gene>
<evidence type="ECO:0000256" key="1">
    <source>
        <dbReference type="SAM" id="SignalP"/>
    </source>
</evidence>
<dbReference type="Proteomes" id="UP000559860">
    <property type="component" value="Unassembled WGS sequence"/>
</dbReference>
<sequence length="433" mass="46834">MARSAFPRFLWLSLVLAALPAGAGAASSNASDTALETIVQQGEAQPLAGLAAARLHDGRMVYSHYSGFRYRTDGHSLPVTPQTRFRIASVSKLVTTIGLMRLVEQGRVRLDDDASFYLGFALRNPDFPSAPITVRMLLNHTSSIRDADGYLIPPGQDIATLFDTAHPPGPTGDHFAHGAGRAPGAWFEYCNLCYGLVGTIIERVSGERFDRYMRAHVLDPAGIAGGYDPLALPDPDALATLYRHLPQGWVATADDRPLRGRTPAELAHYRVGSNGTLFSPQGGLRVSIPEMARIARLMMQRGTLDGVRILSPASVEMMERPTWTYDGHNGLSGADGEGPIDCYGLSVICLLGRRDAAGRGDTPYPGYRGGLRGHLGNAYGLHSGLWYDPKTGDALLFAATGYPSDPETRPGRYSYFTRVEEEILGVLARADSF</sequence>
<feature type="domain" description="Beta-lactamase-related" evidence="2">
    <location>
        <begin position="38"/>
        <end position="408"/>
    </location>
</feature>
<proteinExistence type="predicted"/>
<dbReference type="InterPro" id="IPR001466">
    <property type="entry name" value="Beta-lactam-related"/>
</dbReference>
<feature type="signal peptide" evidence="1">
    <location>
        <begin position="1"/>
        <end position="25"/>
    </location>
</feature>
<dbReference type="RefSeq" id="WP_182987372.1">
    <property type="nucleotide sequence ID" value="NZ_JABEQD010000014.1"/>
</dbReference>
<dbReference type="PANTHER" id="PTHR43283">
    <property type="entry name" value="BETA-LACTAMASE-RELATED"/>
    <property type="match status" value="1"/>
</dbReference>
<keyword evidence="1" id="KW-0732">Signal</keyword>
<protein>
    <submittedName>
        <fullName evidence="3">Beta-lactamase family protein</fullName>
    </submittedName>
</protein>